<dbReference type="GO" id="GO:0035162">
    <property type="term" value="P:embryonic hemopoiesis"/>
    <property type="evidence" value="ECO:0007669"/>
    <property type="project" value="Ensembl"/>
</dbReference>
<dbReference type="InterPro" id="IPR010961">
    <property type="entry name" value="4pyrrol_synth_NH2levulA_synth"/>
</dbReference>
<dbReference type="Proteomes" id="UP000264800">
    <property type="component" value="Unplaced"/>
</dbReference>
<proteinExistence type="inferred from homology"/>
<dbReference type="Ensembl" id="ENSKMAT00000019667.1">
    <property type="protein sequence ID" value="ENSKMAP00000019404.1"/>
    <property type="gene ID" value="ENSKMAG00000014415.1"/>
</dbReference>
<evidence type="ECO:0000256" key="6">
    <source>
        <dbReference type="ARBA" id="ARBA00022898"/>
    </source>
</evidence>
<dbReference type="SUPFAM" id="SSF53383">
    <property type="entry name" value="PLP-dependent transferases"/>
    <property type="match status" value="1"/>
</dbReference>
<dbReference type="EC" id="2.3.1.37" evidence="15"/>
<dbReference type="OrthoDB" id="10263824at2759"/>
<evidence type="ECO:0000256" key="8">
    <source>
        <dbReference type="ARBA" id="ARBA00023128"/>
    </source>
</evidence>
<dbReference type="Gene3D" id="3.40.640.10">
    <property type="entry name" value="Type I PLP-dependent aspartate aminotransferase-like (Major domain)"/>
    <property type="match status" value="1"/>
</dbReference>
<protein>
    <recommendedName>
        <fullName evidence="15">5-aminolevulinate synthase</fullName>
        <ecNumber evidence="15">2.3.1.37</ecNumber>
    </recommendedName>
    <alternativeName>
        <fullName evidence="15">5-aminolevulinic acid synthase</fullName>
    </alternativeName>
    <alternativeName>
        <fullName evidence="15">Delta-ALA synthase</fullName>
    </alternativeName>
    <alternativeName>
        <fullName evidence="15">Delta-aminolevulinate synthase</fullName>
    </alternativeName>
</protein>
<dbReference type="GO" id="GO:0042541">
    <property type="term" value="P:hemoglobin biosynthetic process"/>
    <property type="evidence" value="ECO:0007669"/>
    <property type="project" value="Ensembl"/>
</dbReference>
<comment type="subcellular location">
    <subcellularLocation>
        <location evidence="15">Mitochondrion inner membrane</location>
        <topology evidence="15">Peripheral membrane protein</topology>
    </subcellularLocation>
    <text evidence="15">Localizes to the matrix side of the mitochondrion inner membrane.</text>
</comment>
<evidence type="ECO:0000256" key="3">
    <source>
        <dbReference type="ARBA" id="ARBA00008392"/>
    </source>
</evidence>
<accession>A0A3Q3B5I7</accession>
<dbReference type="InterPro" id="IPR050087">
    <property type="entry name" value="AON_synthase_class-II"/>
</dbReference>
<dbReference type="GeneID" id="108236847"/>
<reference evidence="18" key="2">
    <citation type="submission" date="2025-09" db="UniProtKB">
        <authorList>
            <consortium name="Ensembl"/>
        </authorList>
    </citation>
    <scope>IDENTIFICATION</scope>
</reference>
<evidence type="ECO:0000259" key="17">
    <source>
        <dbReference type="Pfam" id="PF09029"/>
    </source>
</evidence>
<dbReference type="InterPro" id="IPR004839">
    <property type="entry name" value="Aminotransferase_I/II_large"/>
</dbReference>
<dbReference type="AlphaFoldDB" id="A0A3Q3B5I7"/>
<evidence type="ECO:0000256" key="7">
    <source>
        <dbReference type="ARBA" id="ARBA00022946"/>
    </source>
</evidence>
<dbReference type="OMA" id="DQFFRNK"/>
<evidence type="ECO:0000256" key="1">
    <source>
        <dbReference type="ARBA" id="ARBA00001933"/>
    </source>
</evidence>
<comment type="cofactor">
    <cofactor evidence="1 14">
        <name>pyridoxal 5'-phosphate</name>
        <dbReference type="ChEBI" id="CHEBI:597326"/>
    </cofactor>
</comment>
<evidence type="ECO:0000313" key="19">
    <source>
        <dbReference type="Proteomes" id="UP000264800"/>
    </source>
</evidence>
<sequence length="591" mass="64683">MAAFLHHCPFLRAVPKPALRRTGASLLSLADQCPIIARQISVSAAASLEAKLTSSPAETKSPHSTTVDQKRLFAQTATQVAVSASKGCPFVTSQIGMVQASPEVQEDVQEGLMSTLLKGLKDSVFLTPAQANGVTHLLTDNMVGPSYDYDRFFVEKIAEKKEDHTYRVFKTVNRSATTFPFAEDYSVTGREGSQVSVWCSNDYLGMSRHPRVLSAIREALEKHGAGAGGTRNISGTSNFHVSLEKELAQLHQKDAALVFSSCFVANDSTLFTLAKMLPGCEIYSDAGNHASMIQGIRNSGAKRFIFRHNDSRHLEELLQRSDQKTPKIVAFETVHSMDGAICPLEELCDVAHRYGGLTFVDEVHAVGLYGAHGAGVGERDNIMHKIDIVSGTLGKAFGCVGGYVASSAALVDTVRSYAAGFIFTTALPPMVLSGALESVRVLKSPEGQVLRRAHQRNVKHMRQLLMDKGLPVVNCPSHIIPIRVGNAELNSKVCDIMLERHNIYVQAINYPTVPRGEELLRLAPSPHHNPDMMEYFVGKLVEVWQEVGLPLNVPATASCTFCDRPLHFDLMSEWEKSYFGNMEPQYITVLA</sequence>
<name>A0A3Q3B5I7_KRYMA</name>
<keyword evidence="4 15" id="KW-0808">Transferase</keyword>
<evidence type="ECO:0000256" key="5">
    <source>
        <dbReference type="ARBA" id="ARBA00022792"/>
    </source>
</evidence>
<evidence type="ECO:0000256" key="14">
    <source>
        <dbReference type="RuleBase" id="RU003693"/>
    </source>
</evidence>
<feature type="domain" description="Aminotransferase class I/classII large" evidence="16">
    <location>
        <begin position="197"/>
        <end position="540"/>
    </location>
</feature>
<dbReference type="RefSeq" id="XP_017273356.1">
    <property type="nucleotide sequence ID" value="XM_017417867.3"/>
</dbReference>
<evidence type="ECO:0000256" key="15">
    <source>
        <dbReference type="RuleBase" id="RU910713"/>
    </source>
</evidence>
<dbReference type="CDD" id="cd06454">
    <property type="entry name" value="KBL_like"/>
    <property type="match status" value="1"/>
</dbReference>
<keyword evidence="7" id="KW-0809">Transit peptide</keyword>
<dbReference type="GO" id="GO:0005759">
    <property type="term" value="C:mitochondrial matrix"/>
    <property type="evidence" value="ECO:0007669"/>
    <property type="project" value="UniProtKB-UniRule"/>
</dbReference>
<dbReference type="STRING" id="37003.ENSKMAP00000019404"/>
<dbReference type="InterPro" id="IPR015118">
    <property type="entry name" value="5aminolev_synth_preseq"/>
</dbReference>
<feature type="domain" description="5-aminolevulinate synthase presequence" evidence="17">
    <location>
        <begin position="3"/>
        <end position="111"/>
    </location>
</feature>
<keyword evidence="19" id="KW-1185">Reference proteome</keyword>
<dbReference type="GO" id="GO:0006782">
    <property type="term" value="P:protoporphyrinogen IX biosynthetic process"/>
    <property type="evidence" value="ECO:0007669"/>
    <property type="project" value="UniProtKB-UniRule"/>
</dbReference>
<dbReference type="InterPro" id="IPR001917">
    <property type="entry name" value="Aminotrans_II_pyridoxalP_BS"/>
</dbReference>
<keyword evidence="6 14" id="KW-0663">Pyridoxal phosphate</keyword>
<dbReference type="PANTHER" id="PTHR13693:SF58">
    <property type="entry name" value="5-AMINOLEVULINATE SYNTHASE, ERYTHROID-SPECIFIC, MITOCHONDRIAL"/>
    <property type="match status" value="1"/>
</dbReference>
<dbReference type="GO" id="GO:0030170">
    <property type="term" value="F:pyridoxal phosphate binding"/>
    <property type="evidence" value="ECO:0007669"/>
    <property type="project" value="UniProtKB-UniRule"/>
</dbReference>
<dbReference type="CTD" id="212"/>
<keyword evidence="10" id="KW-0472">Membrane</keyword>
<dbReference type="Gene3D" id="3.90.1150.10">
    <property type="entry name" value="Aspartate Aminotransferase, domain 1"/>
    <property type="match status" value="1"/>
</dbReference>
<comment type="similarity">
    <text evidence="3 14">Belongs to the class-II pyridoxal-phosphate-dependent aminotransferase family.</text>
</comment>
<evidence type="ECO:0000256" key="13">
    <source>
        <dbReference type="ARBA" id="ARBA00049013"/>
    </source>
</evidence>
<comment type="function">
    <text evidence="12">Catalyzes the pyridoxal 5'-phosphate (PLP)-dependent condensation of succinyl-CoA and glycine to form aminolevulinic acid (ALA), with CoA and CO2 as by-products. Contributes significantly to heme formation during erythropoiesis.</text>
</comment>
<dbReference type="KEGG" id="kmr:108236847"/>
<dbReference type="InterPro" id="IPR015422">
    <property type="entry name" value="PyrdxlP-dep_Trfase_small"/>
</dbReference>
<dbReference type="GO" id="GO:0005743">
    <property type="term" value="C:mitochondrial inner membrane"/>
    <property type="evidence" value="ECO:0007669"/>
    <property type="project" value="UniProtKB-SubCell"/>
</dbReference>
<dbReference type="FunFam" id="3.90.1150.10:FF:000045">
    <property type="entry name" value="5-aminolevulinate synthase"/>
    <property type="match status" value="1"/>
</dbReference>
<reference evidence="18" key="1">
    <citation type="submission" date="2025-08" db="UniProtKB">
        <authorList>
            <consortium name="Ensembl"/>
        </authorList>
    </citation>
    <scope>IDENTIFICATION</scope>
</reference>
<dbReference type="Pfam" id="PF09029">
    <property type="entry name" value="Preseq_ALAS"/>
    <property type="match status" value="1"/>
</dbReference>
<evidence type="ECO:0000256" key="12">
    <source>
        <dbReference type="ARBA" id="ARBA00045913"/>
    </source>
</evidence>
<keyword evidence="9 15" id="KW-0350">Heme biosynthesis</keyword>
<dbReference type="PANTHER" id="PTHR13693">
    <property type="entry name" value="CLASS II AMINOTRANSFERASE/8-AMINO-7-OXONONANOATE SYNTHASE"/>
    <property type="match status" value="1"/>
</dbReference>
<dbReference type="GeneTree" id="ENSGT00940000159912"/>
<keyword evidence="5" id="KW-0999">Mitochondrion inner membrane</keyword>
<evidence type="ECO:0000256" key="2">
    <source>
        <dbReference type="ARBA" id="ARBA00005029"/>
    </source>
</evidence>
<evidence type="ECO:0000256" key="4">
    <source>
        <dbReference type="ARBA" id="ARBA00022679"/>
    </source>
</evidence>
<comment type="catalytic activity">
    <reaction evidence="13">
        <text>succinyl-CoA + glycine + H(+) = 5-aminolevulinate + CO2 + CoA</text>
        <dbReference type="Rhea" id="RHEA:12921"/>
        <dbReference type="ChEBI" id="CHEBI:15378"/>
        <dbReference type="ChEBI" id="CHEBI:16526"/>
        <dbReference type="ChEBI" id="CHEBI:57287"/>
        <dbReference type="ChEBI" id="CHEBI:57292"/>
        <dbReference type="ChEBI" id="CHEBI:57305"/>
        <dbReference type="ChEBI" id="CHEBI:356416"/>
        <dbReference type="EC" id="2.3.1.37"/>
    </reaction>
    <physiologicalReaction direction="left-to-right" evidence="13">
        <dbReference type="Rhea" id="RHEA:12922"/>
    </physiologicalReaction>
</comment>
<keyword evidence="8 15" id="KW-0496">Mitochondrion</keyword>
<dbReference type="PROSITE" id="PS00599">
    <property type="entry name" value="AA_TRANSFER_CLASS_2"/>
    <property type="match status" value="1"/>
</dbReference>
<evidence type="ECO:0000256" key="11">
    <source>
        <dbReference type="ARBA" id="ARBA00023315"/>
    </source>
</evidence>
<evidence type="ECO:0000313" key="18">
    <source>
        <dbReference type="Ensembl" id="ENSKMAP00000019404.1"/>
    </source>
</evidence>
<dbReference type="InterPro" id="IPR015421">
    <property type="entry name" value="PyrdxlP-dep_Trfase_major"/>
</dbReference>
<dbReference type="NCBIfam" id="TIGR01821">
    <property type="entry name" value="5aminolev_synth"/>
    <property type="match status" value="1"/>
</dbReference>
<keyword evidence="11 15" id="KW-0012">Acyltransferase</keyword>
<dbReference type="GO" id="GO:0003870">
    <property type="term" value="F:5-aminolevulinate synthase activity"/>
    <property type="evidence" value="ECO:0007669"/>
    <property type="project" value="UniProtKB-EC"/>
</dbReference>
<dbReference type="GO" id="GO:0048821">
    <property type="term" value="P:erythrocyte development"/>
    <property type="evidence" value="ECO:0007669"/>
    <property type="project" value="Ensembl"/>
</dbReference>
<dbReference type="InterPro" id="IPR015424">
    <property type="entry name" value="PyrdxlP-dep_Trfase"/>
</dbReference>
<dbReference type="Pfam" id="PF00155">
    <property type="entry name" value="Aminotran_1_2"/>
    <property type="match status" value="1"/>
</dbReference>
<dbReference type="FunFam" id="3.40.640.10:FF:000006">
    <property type="entry name" value="5-aminolevulinate synthase, mitochondrial"/>
    <property type="match status" value="1"/>
</dbReference>
<evidence type="ECO:0000256" key="9">
    <source>
        <dbReference type="ARBA" id="ARBA00023133"/>
    </source>
</evidence>
<dbReference type="UniPathway" id="UPA00251">
    <property type="reaction ID" value="UER00375"/>
</dbReference>
<evidence type="ECO:0000256" key="10">
    <source>
        <dbReference type="ARBA" id="ARBA00023136"/>
    </source>
</evidence>
<comment type="pathway">
    <text evidence="2 15">Porphyrin-containing compound metabolism; protoporphyrin-IX biosynthesis; 5-aminolevulinate from glycine: step 1/1.</text>
</comment>
<organism evidence="18 19">
    <name type="scientific">Kryptolebias marmoratus</name>
    <name type="common">Mangrove killifish</name>
    <name type="synonym">Rivulus marmoratus</name>
    <dbReference type="NCBI Taxonomy" id="37003"/>
    <lineage>
        <taxon>Eukaryota</taxon>
        <taxon>Metazoa</taxon>
        <taxon>Chordata</taxon>
        <taxon>Craniata</taxon>
        <taxon>Vertebrata</taxon>
        <taxon>Euteleostomi</taxon>
        <taxon>Actinopterygii</taxon>
        <taxon>Neopterygii</taxon>
        <taxon>Teleostei</taxon>
        <taxon>Neoteleostei</taxon>
        <taxon>Acanthomorphata</taxon>
        <taxon>Ovalentaria</taxon>
        <taxon>Atherinomorphae</taxon>
        <taxon>Cyprinodontiformes</taxon>
        <taxon>Rivulidae</taxon>
        <taxon>Kryptolebias</taxon>
    </lineage>
</organism>
<evidence type="ECO:0000259" key="16">
    <source>
        <dbReference type="Pfam" id="PF00155"/>
    </source>
</evidence>